<gene>
    <name evidence="2" type="ORF">L873DRAFT_1130492</name>
</gene>
<keyword evidence="3" id="KW-1185">Reference proteome</keyword>
<keyword evidence="1" id="KW-0472">Membrane</keyword>
<name>A0A3N4JGN3_9PEZI</name>
<keyword evidence="1" id="KW-1133">Transmembrane helix</keyword>
<protein>
    <submittedName>
        <fullName evidence="2">Uncharacterized protein</fullName>
    </submittedName>
</protein>
<keyword evidence="1" id="KW-0812">Transmembrane</keyword>
<proteinExistence type="predicted"/>
<evidence type="ECO:0000256" key="1">
    <source>
        <dbReference type="SAM" id="Phobius"/>
    </source>
</evidence>
<evidence type="ECO:0000313" key="2">
    <source>
        <dbReference type="EMBL" id="RPA97383.1"/>
    </source>
</evidence>
<sequence length="75" mass="8795">MVLNCLRRADGLVSKHWVTGRGFCPRVIICFTLTLCYTIFYTWSFFLSCSFHHSNFPLLSFFPFHSCFRAFTSIV</sequence>
<feature type="transmembrane region" description="Helical" evidence="1">
    <location>
        <begin position="23"/>
        <end position="46"/>
    </location>
</feature>
<dbReference type="Proteomes" id="UP000276215">
    <property type="component" value="Unassembled WGS sequence"/>
</dbReference>
<dbReference type="AlphaFoldDB" id="A0A3N4JGN3"/>
<evidence type="ECO:0000313" key="3">
    <source>
        <dbReference type="Proteomes" id="UP000276215"/>
    </source>
</evidence>
<dbReference type="EMBL" id="ML120405">
    <property type="protein sequence ID" value="RPA97383.1"/>
    <property type="molecule type" value="Genomic_DNA"/>
</dbReference>
<reference evidence="2 3" key="1">
    <citation type="journal article" date="2018" name="Nat. Ecol. Evol.">
        <title>Pezizomycetes genomes reveal the molecular basis of ectomycorrhizal truffle lifestyle.</title>
        <authorList>
            <person name="Murat C."/>
            <person name="Payen T."/>
            <person name="Noel B."/>
            <person name="Kuo A."/>
            <person name="Morin E."/>
            <person name="Chen J."/>
            <person name="Kohler A."/>
            <person name="Krizsan K."/>
            <person name="Balestrini R."/>
            <person name="Da Silva C."/>
            <person name="Montanini B."/>
            <person name="Hainaut M."/>
            <person name="Levati E."/>
            <person name="Barry K.W."/>
            <person name="Belfiori B."/>
            <person name="Cichocki N."/>
            <person name="Clum A."/>
            <person name="Dockter R.B."/>
            <person name="Fauchery L."/>
            <person name="Guy J."/>
            <person name="Iotti M."/>
            <person name="Le Tacon F."/>
            <person name="Lindquist E.A."/>
            <person name="Lipzen A."/>
            <person name="Malagnac F."/>
            <person name="Mello A."/>
            <person name="Molinier V."/>
            <person name="Miyauchi S."/>
            <person name="Poulain J."/>
            <person name="Riccioni C."/>
            <person name="Rubini A."/>
            <person name="Sitrit Y."/>
            <person name="Splivallo R."/>
            <person name="Traeger S."/>
            <person name="Wang M."/>
            <person name="Zifcakova L."/>
            <person name="Wipf D."/>
            <person name="Zambonelli A."/>
            <person name="Paolocci F."/>
            <person name="Nowrousian M."/>
            <person name="Ottonello S."/>
            <person name="Baldrian P."/>
            <person name="Spatafora J.W."/>
            <person name="Henrissat B."/>
            <person name="Nagy L.G."/>
            <person name="Aury J.M."/>
            <person name="Wincker P."/>
            <person name="Grigoriev I.V."/>
            <person name="Bonfante P."/>
            <person name="Martin F.M."/>
        </authorList>
    </citation>
    <scope>NUCLEOTIDE SEQUENCE [LARGE SCALE GENOMIC DNA]</scope>
    <source>
        <strain evidence="2 3">120613-1</strain>
    </source>
</reference>
<accession>A0A3N4JGN3</accession>
<organism evidence="2 3">
    <name type="scientific">Choiromyces venosus 120613-1</name>
    <dbReference type="NCBI Taxonomy" id="1336337"/>
    <lineage>
        <taxon>Eukaryota</taxon>
        <taxon>Fungi</taxon>
        <taxon>Dikarya</taxon>
        <taxon>Ascomycota</taxon>
        <taxon>Pezizomycotina</taxon>
        <taxon>Pezizomycetes</taxon>
        <taxon>Pezizales</taxon>
        <taxon>Tuberaceae</taxon>
        <taxon>Choiromyces</taxon>
    </lineage>
</organism>